<dbReference type="InterPro" id="IPR036908">
    <property type="entry name" value="RlpA-like_sf"/>
</dbReference>
<evidence type="ECO:0000256" key="5">
    <source>
        <dbReference type="SAM" id="MobiDB-lite"/>
    </source>
</evidence>
<dbReference type="Proteomes" id="UP000722989">
    <property type="component" value="Unassembled WGS sequence"/>
</dbReference>
<sequence length="250" mass="25328">MDTSRQGLDTVAGPCRQTEGRTLAGKHAHVRTSRPSRKSLPLLAGTAVAAVLTGTTIAALSLSPSAHGGRADDASAAAAAAADRTQQRADRSEQRATPSPEASASADALSPSPVPVSPSPSTPPPPPPPTTPSKTAPAKTAGPKPTPPSGGGTVVSSGTCQASFYTDEGSRTANGETFHTSAFTAAHKTLPFNTRVRVTNVNNGKSVVVRINDRGPFVANRCLDLTPAAFNTISSTSAGVATVKFEVLQG</sequence>
<protein>
    <recommendedName>
        <fullName evidence="3">Probable endolytic peptidoglycan transglycosylase RlpA</fullName>
        <ecNumber evidence="3">4.2.2.-</ecNumber>
    </recommendedName>
</protein>
<dbReference type="HAMAP" id="MF_02071">
    <property type="entry name" value="RlpA"/>
    <property type="match status" value="1"/>
</dbReference>
<feature type="region of interest" description="Disordered" evidence="5">
    <location>
        <begin position="63"/>
        <end position="155"/>
    </location>
</feature>
<feature type="compositionally biased region" description="Low complexity" evidence="5">
    <location>
        <begin position="74"/>
        <end position="84"/>
    </location>
</feature>
<organism evidence="8 9">
    <name type="scientific">Planosporangium thailandense</name>
    <dbReference type="NCBI Taxonomy" id="765197"/>
    <lineage>
        <taxon>Bacteria</taxon>
        <taxon>Bacillati</taxon>
        <taxon>Actinomycetota</taxon>
        <taxon>Actinomycetes</taxon>
        <taxon>Micromonosporales</taxon>
        <taxon>Micromonosporaceae</taxon>
        <taxon>Planosporangium</taxon>
    </lineage>
</organism>
<evidence type="ECO:0000256" key="6">
    <source>
        <dbReference type="SAM" id="Phobius"/>
    </source>
</evidence>
<keyword evidence="6" id="KW-0472">Membrane</keyword>
<comment type="function">
    <text evidence="3">Lytic transglycosylase with a strong preference for naked glycan strands that lack stem peptides.</text>
</comment>
<comment type="caution">
    <text evidence="8">The sequence shown here is derived from an EMBL/GenBank/DDBJ whole genome shotgun (WGS) entry which is preliminary data.</text>
</comment>
<feature type="transmembrane region" description="Helical" evidence="6">
    <location>
        <begin position="40"/>
        <end position="62"/>
    </location>
</feature>
<keyword evidence="2 3" id="KW-0961">Cell wall biogenesis/degradation</keyword>
<dbReference type="InterPro" id="IPR012997">
    <property type="entry name" value="RplA"/>
</dbReference>
<feature type="domain" description="RlpA-like protein double-psi beta-barrel" evidence="7">
    <location>
        <begin position="161"/>
        <end position="245"/>
    </location>
</feature>
<keyword evidence="6" id="KW-1133">Transmembrane helix</keyword>
<evidence type="ECO:0000259" key="7">
    <source>
        <dbReference type="Pfam" id="PF03330"/>
    </source>
</evidence>
<gene>
    <name evidence="3" type="primary">rlpA</name>
    <name evidence="8" type="ORF">HC031_03245</name>
</gene>
<dbReference type="CDD" id="cd22268">
    <property type="entry name" value="DPBB_RlpA-like"/>
    <property type="match status" value="1"/>
</dbReference>
<comment type="similarity">
    <text evidence="3 4">Belongs to the RlpA family.</text>
</comment>
<reference evidence="8 9" key="1">
    <citation type="submission" date="2020-03" db="EMBL/GenBank/DDBJ databases">
        <title>WGS of the type strain of Planosporangium spp.</title>
        <authorList>
            <person name="Thawai C."/>
        </authorList>
    </citation>
    <scope>NUCLEOTIDE SEQUENCE [LARGE SCALE GENOMIC DNA]</scope>
    <source>
        <strain evidence="8 9">TBRC 5610</strain>
    </source>
</reference>
<dbReference type="EMBL" id="JAATVY010000002">
    <property type="protein sequence ID" value="NJC68746.1"/>
    <property type="molecule type" value="Genomic_DNA"/>
</dbReference>
<keyword evidence="1 3" id="KW-0456">Lyase</keyword>
<evidence type="ECO:0000313" key="8">
    <source>
        <dbReference type="EMBL" id="NJC68746.1"/>
    </source>
</evidence>
<evidence type="ECO:0000256" key="4">
    <source>
        <dbReference type="RuleBase" id="RU003495"/>
    </source>
</evidence>
<accession>A0ABX0XRW3</accession>
<evidence type="ECO:0000256" key="1">
    <source>
        <dbReference type="ARBA" id="ARBA00023239"/>
    </source>
</evidence>
<proteinExistence type="inferred from homology"/>
<dbReference type="Pfam" id="PF03330">
    <property type="entry name" value="DPBB_1"/>
    <property type="match status" value="1"/>
</dbReference>
<dbReference type="PANTHER" id="PTHR34183">
    <property type="entry name" value="ENDOLYTIC PEPTIDOGLYCAN TRANSGLYCOSYLASE RLPA"/>
    <property type="match status" value="1"/>
</dbReference>
<dbReference type="PANTHER" id="PTHR34183:SF8">
    <property type="entry name" value="ENDOLYTIC PEPTIDOGLYCAN TRANSGLYCOSYLASE RLPA-RELATED"/>
    <property type="match status" value="1"/>
</dbReference>
<feature type="compositionally biased region" description="Basic and acidic residues" evidence="5">
    <location>
        <begin position="85"/>
        <end position="94"/>
    </location>
</feature>
<dbReference type="InterPro" id="IPR009009">
    <property type="entry name" value="RlpA-like_DPBB"/>
</dbReference>
<dbReference type="Gene3D" id="2.40.40.10">
    <property type="entry name" value="RlpA-like domain"/>
    <property type="match status" value="1"/>
</dbReference>
<name>A0ABX0XRW3_9ACTN</name>
<feature type="compositionally biased region" description="Pro residues" evidence="5">
    <location>
        <begin position="112"/>
        <end position="131"/>
    </location>
</feature>
<keyword evidence="9" id="KW-1185">Reference proteome</keyword>
<feature type="compositionally biased region" description="Low complexity" evidence="5">
    <location>
        <begin position="96"/>
        <end position="111"/>
    </location>
</feature>
<feature type="compositionally biased region" description="Basic residues" evidence="5">
    <location>
        <begin position="24"/>
        <end position="37"/>
    </location>
</feature>
<evidence type="ECO:0000313" key="9">
    <source>
        <dbReference type="Proteomes" id="UP000722989"/>
    </source>
</evidence>
<evidence type="ECO:0000256" key="2">
    <source>
        <dbReference type="ARBA" id="ARBA00023316"/>
    </source>
</evidence>
<dbReference type="EC" id="4.2.2.-" evidence="3"/>
<feature type="compositionally biased region" description="Low complexity" evidence="5">
    <location>
        <begin position="132"/>
        <end position="143"/>
    </location>
</feature>
<dbReference type="SUPFAM" id="SSF50685">
    <property type="entry name" value="Barwin-like endoglucanases"/>
    <property type="match status" value="1"/>
</dbReference>
<dbReference type="NCBIfam" id="TIGR00413">
    <property type="entry name" value="rlpA"/>
    <property type="match status" value="1"/>
</dbReference>
<dbReference type="InterPro" id="IPR034718">
    <property type="entry name" value="RlpA"/>
</dbReference>
<feature type="region of interest" description="Disordered" evidence="5">
    <location>
        <begin position="1"/>
        <end position="40"/>
    </location>
</feature>
<keyword evidence="6" id="KW-0812">Transmembrane</keyword>
<evidence type="ECO:0000256" key="3">
    <source>
        <dbReference type="HAMAP-Rule" id="MF_02071"/>
    </source>
</evidence>